<proteinExistence type="inferred from homology"/>
<dbReference type="GO" id="GO:0004601">
    <property type="term" value="F:peroxidase activity"/>
    <property type="evidence" value="ECO:0007669"/>
    <property type="project" value="UniProtKB-KW"/>
</dbReference>
<evidence type="ECO:0000256" key="7">
    <source>
        <dbReference type="ARBA" id="ARBA00023004"/>
    </source>
</evidence>
<comment type="similarity">
    <text evidence="8">Belongs to the DyP-type peroxidase family.</text>
</comment>
<dbReference type="PANTHER" id="PTHR30521">
    <property type="entry name" value="DEFERROCHELATASE/PEROXIDASE"/>
    <property type="match status" value="1"/>
</dbReference>
<reference evidence="12 13" key="1">
    <citation type="submission" date="2014-04" db="EMBL/GenBank/DDBJ databases">
        <title>Evolutionary Origins and Diversification of the Mycorrhizal Mutualists.</title>
        <authorList>
            <consortium name="DOE Joint Genome Institute"/>
            <consortium name="Mycorrhizal Genomics Consortium"/>
            <person name="Kohler A."/>
            <person name="Kuo A."/>
            <person name="Nagy L.G."/>
            <person name="Floudas D."/>
            <person name="Copeland A."/>
            <person name="Barry K.W."/>
            <person name="Cichocki N."/>
            <person name="Veneault-Fourrey C."/>
            <person name="LaButti K."/>
            <person name="Lindquist E.A."/>
            <person name="Lipzen A."/>
            <person name="Lundell T."/>
            <person name="Morin E."/>
            <person name="Murat C."/>
            <person name="Riley R."/>
            <person name="Ohm R."/>
            <person name="Sun H."/>
            <person name="Tunlid A."/>
            <person name="Henrissat B."/>
            <person name="Grigoriev I.V."/>
            <person name="Hibbett D.S."/>
            <person name="Martin F."/>
        </authorList>
    </citation>
    <scope>NUCLEOTIDE SEQUENCE [LARGE SCALE GENOMIC DNA]</scope>
    <source>
        <strain evidence="12 13">Koide BX008</strain>
    </source>
</reference>
<sequence length="477" mass="51652">MASTTPLNLANIQGDILGGLPKKTQTNVFFQILNVPVFRKQLGTLVPRITTADQVLKHRQDIKNHKDKGNTGLLKISGVNIAFSHFGFVKLGIDDSKLAGPGGPANDPYIKGQLSDSQSLNDPGTGAGPTFQPNWLPEFKQQLHGIIVFTGDSHATVDENKKAVLAIFGIPGTAPSIQVITSITGDVRPGKEAGHEHFGFLDGISNPAVIGFDTNPPPGPAPVRSGIILLGHDGDDVPIRDPWMVDGSFLAFRYLFQRVPEFNKFLQDNPIKVPGLSDAEGSELLGARLVGRWKSGAPVDLRPFDDDPALAADAQKNNNFAFTAELTTQKICPFAAHVRKTNPRADLNNNVETHRILRRGIQFGPEVTPDEQKQNKTIENRGLIFHSYQSDISNGFRFLQTLWANNPAFPFTETTPQQPGFDAIIGQPPAGQTRSLSGTDPDNPATSLTLPVLWVVPRGGEYFFSPSINALKGTISA</sequence>
<evidence type="ECO:0000259" key="10">
    <source>
        <dbReference type="Pfam" id="PF20628"/>
    </source>
</evidence>
<protein>
    <submittedName>
        <fullName evidence="12">Uncharacterized protein</fullName>
    </submittedName>
</protein>
<accession>A0A0C2SR28</accession>
<evidence type="ECO:0000256" key="4">
    <source>
        <dbReference type="ARBA" id="ARBA00022723"/>
    </source>
</evidence>
<organism evidence="12 13">
    <name type="scientific">Amanita muscaria (strain Koide BX008)</name>
    <dbReference type="NCBI Taxonomy" id="946122"/>
    <lineage>
        <taxon>Eukaryota</taxon>
        <taxon>Fungi</taxon>
        <taxon>Dikarya</taxon>
        <taxon>Basidiomycota</taxon>
        <taxon>Agaricomycotina</taxon>
        <taxon>Agaricomycetes</taxon>
        <taxon>Agaricomycetidae</taxon>
        <taxon>Agaricales</taxon>
        <taxon>Pluteineae</taxon>
        <taxon>Amanitaceae</taxon>
        <taxon>Amanita</taxon>
    </lineage>
</organism>
<dbReference type="HOGENOM" id="CLU_015125_2_0_1"/>
<keyword evidence="7" id="KW-0408">Iron</keyword>
<dbReference type="NCBIfam" id="TIGR01413">
    <property type="entry name" value="Dyp_perox_fam"/>
    <property type="match status" value="1"/>
</dbReference>
<dbReference type="OrthoDB" id="3207336at2759"/>
<dbReference type="AlphaFoldDB" id="A0A0C2SR28"/>
<keyword evidence="3" id="KW-0349">Heme</keyword>
<dbReference type="Pfam" id="PF21105">
    <property type="entry name" value="DyP_N"/>
    <property type="match status" value="1"/>
</dbReference>
<gene>
    <name evidence="12" type="ORF">M378DRAFT_89285</name>
</gene>
<evidence type="ECO:0000256" key="3">
    <source>
        <dbReference type="ARBA" id="ARBA00022617"/>
    </source>
</evidence>
<dbReference type="InterPro" id="IPR006314">
    <property type="entry name" value="Dyp_peroxidase"/>
</dbReference>
<evidence type="ECO:0000256" key="5">
    <source>
        <dbReference type="ARBA" id="ARBA00022729"/>
    </source>
</evidence>
<dbReference type="PROSITE" id="PS51404">
    <property type="entry name" value="DYP_PEROXIDASE"/>
    <property type="match status" value="1"/>
</dbReference>
<evidence type="ECO:0000256" key="6">
    <source>
        <dbReference type="ARBA" id="ARBA00023002"/>
    </source>
</evidence>
<dbReference type="InterPro" id="IPR011008">
    <property type="entry name" value="Dimeric_a/b-barrel"/>
</dbReference>
<evidence type="ECO:0000256" key="1">
    <source>
        <dbReference type="ARBA" id="ARBA00001970"/>
    </source>
</evidence>
<keyword evidence="13" id="KW-1185">Reference proteome</keyword>
<dbReference type="InParanoid" id="A0A0C2SR28"/>
<evidence type="ECO:0000313" key="13">
    <source>
        <dbReference type="Proteomes" id="UP000054549"/>
    </source>
</evidence>
<name>A0A0C2SR28_AMAMK</name>
<feature type="domain" description="DyP dimeric alpha+beta barrel" evidence="11">
    <location>
        <begin position="11"/>
        <end position="189"/>
    </location>
</feature>
<dbReference type="PANTHER" id="PTHR30521:SF4">
    <property type="entry name" value="DEFERROCHELATASE"/>
    <property type="match status" value="1"/>
</dbReference>
<feature type="domain" description="Dyp-type peroxidase C-terminal" evidence="10">
    <location>
        <begin position="241"/>
        <end position="403"/>
    </location>
</feature>
<dbReference type="EMBL" id="KN818421">
    <property type="protein sequence ID" value="KIL56439.1"/>
    <property type="molecule type" value="Genomic_DNA"/>
</dbReference>
<evidence type="ECO:0000256" key="9">
    <source>
        <dbReference type="SAM" id="MobiDB-lite"/>
    </source>
</evidence>
<keyword evidence="5" id="KW-0732">Signal</keyword>
<evidence type="ECO:0000259" key="11">
    <source>
        <dbReference type="Pfam" id="PF21105"/>
    </source>
</evidence>
<comment type="cofactor">
    <cofactor evidence="1">
        <name>heme b</name>
        <dbReference type="ChEBI" id="CHEBI:60344"/>
    </cofactor>
</comment>
<dbReference type="InterPro" id="IPR048328">
    <property type="entry name" value="Dyp_perox_C"/>
</dbReference>
<feature type="region of interest" description="Disordered" evidence="9">
    <location>
        <begin position="104"/>
        <end position="132"/>
    </location>
</feature>
<dbReference type="STRING" id="946122.A0A0C2SR28"/>
<evidence type="ECO:0000313" key="12">
    <source>
        <dbReference type="EMBL" id="KIL56439.1"/>
    </source>
</evidence>
<dbReference type="InterPro" id="IPR049509">
    <property type="entry name" value="DyP_N"/>
</dbReference>
<dbReference type="Pfam" id="PF20628">
    <property type="entry name" value="Dyp_perox_C"/>
    <property type="match status" value="1"/>
</dbReference>
<dbReference type="SUPFAM" id="SSF54909">
    <property type="entry name" value="Dimeric alpha+beta barrel"/>
    <property type="match status" value="1"/>
</dbReference>
<dbReference type="GO" id="GO:0046872">
    <property type="term" value="F:metal ion binding"/>
    <property type="evidence" value="ECO:0007669"/>
    <property type="project" value="UniProtKB-KW"/>
</dbReference>
<keyword evidence="6" id="KW-0560">Oxidoreductase</keyword>
<dbReference type="GO" id="GO:0020037">
    <property type="term" value="F:heme binding"/>
    <property type="evidence" value="ECO:0007669"/>
    <property type="project" value="InterPro"/>
</dbReference>
<evidence type="ECO:0000256" key="2">
    <source>
        <dbReference type="ARBA" id="ARBA00022559"/>
    </source>
</evidence>
<keyword evidence="2" id="KW-0575">Peroxidase</keyword>
<dbReference type="GO" id="GO:0005829">
    <property type="term" value="C:cytosol"/>
    <property type="evidence" value="ECO:0007669"/>
    <property type="project" value="TreeGrafter"/>
</dbReference>
<evidence type="ECO:0000256" key="8">
    <source>
        <dbReference type="ARBA" id="ARBA00025737"/>
    </source>
</evidence>
<dbReference type="Proteomes" id="UP000054549">
    <property type="component" value="Unassembled WGS sequence"/>
</dbReference>
<keyword evidence="4" id="KW-0479">Metal-binding</keyword>